<dbReference type="Proteomes" id="UP001054846">
    <property type="component" value="Chromosome"/>
</dbReference>
<dbReference type="Pfam" id="PF07085">
    <property type="entry name" value="DRTGG"/>
    <property type="match status" value="1"/>
</dbReference>
<reference evidence="3 4" key="1">
    <citation type="journal article" date="2021" name="Genome Biol. Evol.">
        <title>Complete Genome Sequencing of a Novel Gloeobacter Species from a Waterfall Cave in Mexico.</title>
        <authorList>
            <person name="Saw J.H."/>
            <person name="Cardona T."/>
            <person name="Montejano G."/>
        </authorList>
    </citation>
    <scope>NUCLEOTIDE SEQUENCE [LARGE SCALE GENOMIC DNA]</scope>
    <source>
        <strain evidence="3">MG652769</strain>
    </source>
</reference>
<dbReference type="PANTHER" id="PTHR21343">
    <property type="entry name" value="DETHIOBIOTIN SYNTHETASE"/>
    <property type="match status" value="1"/>
</dbReference>
<feature type="domain" description="DRTGG" evidence="2">
    <location>
        <begin position="210"/>
        <end position="313"/>
    </location>
</feature>
<dbReference type="EMBL" id="CP063845">
    <property type="protein sequence ID" value="UFP94302.1"/>
    <property type="molecule type" value="Genomic_DNA"/>
</dbReference>
<evidence type="ECO:0000313" key="4">
    <source>
        <dbReference type="Proteomes" id="UP001054846"/>
    </source>
</evidence>
<dbReference type="InterPro" id="IPR010766">
    <property type="entry name" value="DRTGG"/>
</dbReference>
<accession>A0ABY3PL06</accession>
<dbReference type="Pfam" id="PF13500">
    <property type="entry name" value="AAA_26"/>
    <property type="match status" value="1"/>
</dbReference>
<dbReference type="InterPro" id="IPR027417">
    <property type="entry name" value="P-loop_NTPase"/>
</dbReference>
<sequence length="350" mass="37946">MNLLIGSTTPCSGKSAIALGLGLRLRAAGRQVVYAKPLGTIAVEAAGQWRDADCVLMNEYLGASMPPPAPLVFLDRASVRRRLSGEDTVDYRERLRDFAPEEPGLVRLIEGAGTPQEGAVFGLTLQVLAEQLPARVLLVCRYEEDLVIDQLLILRSQLGNRLAGVILNDVPADQQEDVGGVLVPFLERQRIGIFGILPADTTLKSVSVGELVGTLGAEVLCCRERLDQMVESVHIGAMSGSAALKYFRNATNKAVITGGDRTDIQLAALETSTTCLVLTGYLAPSQMVLARAEELQVPVLTVGHDTLATTELVDCLFGQARFREAAKVDRIQQLLERHFDFERFEHALGL</sequence>
<dbReference type="RefSeq" id="WP_230841361.1">
    <property type="nucleotide sequence ID" value="NZ_CP063845.1"/>
</dbReference>
<dbReference type="PANTHER" id="PTHR21343:SF8">
    <property type="entry name" value="DRTGG DOMAIN-CONTAINING PROTEIN"/>
    <property type="match status" value="1"/>
</dbReference>
<protein>
    <submittedName>
        <fullName evidence="3">Phosphotransacetylase family protein</fullName>
    </submittedName>
</protein>
<evidence type="ECO:0000256" key="1">
    <source>
        <dbReference type="ARBA" id="ARBA00022962"/>
    </source>
</evidence>
<evidence type="ECO:0000313" key="3">
    <source>
        <dbReference type="EMBL" id="UFP94302.1"/>
    </source>
</evidence>
<gene>
    <name evidence="3" type="ORF">ISF26_21530</name>
</gene>
<name>A0ABY3PL06_9CYAN</name>
<evidence type="ECO:0000259" key="2">
    <source>
        <dbReference type="Pfam" id="PF07085"/>
    </source>
</evidence>
<dbReference type="Gene3D" id="3.40.50.300">
    <property type="entry name" value="P-loop containing nucleotide triphosphate hydrolases"/>
    <property type="match status" value="1"/>
</dbReference>
<organism evidence="3 4">
    <name type="scientific">Gloeobacter morelensis MG652769</name>
    <dbReference type="NCBI Taxonomy" id="2781736"/>
    <lineage>
        <taxon>Bacteria</taxon>
        <taxon>Bacillati</taxon>
        <taxon>Cyanobacteriota</taxon>
        <taxon>Cyanophyceae</taxon>
        <taxon>Gloeobacterales</taxon>
        <taxon>Gloeobacteraceae</taxon>
        <taxon>Gloeobacter</taxon>
        <taxon>Gloeobacter morelensis</taxon>
    </lineage>
</organism>
<dbReference type="Gene3D" id="3.40.1390.20">
    <property type="entry name" value="HprK N-terminal domain-like"/>
    <property type="match status" value="1"/>
</dbReference>
<keyword evidence="1" id="KW-0315">Glutamine amidotransferase</keyword>
<dbReference type="InterPro" id="IPR028979">
    <property type="entry name" value="Ser_kin/Pase_Hpr-like_N_sf"/>
</dbReference>
<keyword evidence="4" id="KW-1185">Reference proteome</keyword>
<proteinExistence type="predicted"/>
<dbReference type="SUPFAM" id="SSF75138">
    <property type="entry name" value="HprK N-terminal domain-like"/>
    <property type="match status" value="1"/>
</dbReference>
<dbReference type="SUPFAM" id="SSF52540">
    <property type="entry name" value="P-loop containing nucleoside triphosphate hydrolases"/>
    <property type="match status" value="1"/>
</dbReference>